<proteinExistence type="predicted"/>
<gene>
    <name evidence="1" type="ORF">PR048_030099</name>
</gene>
<dbReference type="Proteomes" id="UP001159363">
    <property type="component" value="Chromosome 13"/>
</dbReference>
<keyword evidence="2" id="KW-1185">Reference proteome</keyword>
<evidence type="ECO:0000313" key="2">
    <source>
        <dbReference type="Proteomes" id="UP001159363"/>
    </source>
</evidence>
<accession>A0ABQ9GBW6</accession>
<comment type="caution">
    <text evidence="1">The sequence shown here is derived from an EMBL/GenBank/DDBJ whole genome shotgun (WGS) entry which is preliminary data.</text>
</comment>
<organism evidence="1 2">
    <name type="scientific">Dryococelus australis</name>
    <dbReference type="NCBI Taxonomy" id="614101"/>
    <lineage>
        <taxon>Eukaryota</taxon>
        <taxon>Metazoa</taxon>
        <taxon>Ecdysozoa</taxon>
        <taxon>Arthropoda</taxon>
        <taxon>Hexapoda</taxon>
        <taxon>Insecta</taxon>
        <taxon>Pterygota</taxon>
        <taxon>Neoptera</taxon>
        <taxon>Polyneoptera</taxon>
        <taxon>Phasmatodea</taxon>
        <taxon>Verophasmatodea</taxon>
        <taxon>Anareolatae</taxon>
        <taxon>Phasmatidae</taxon>
        <taxon>Eurycanthinae</taxon>
        <taxon>Dryococelus</taxon>
    </lineage>
</organism>
<sequence>MKVVWTQKRQQPAKCPVSHACGARRSTGDITARHETRVNNPPSCSTTGPGAGNSGLFLLLSISLLFAAQHNVDGGEDLHVQPICPAAHVMPLPQDGCSPSSMLQWQHPSSPRMLSYPGHVLHSVASEGHLDGVLRLRLHTDVLNVRGTGQDKWGSIRQENENRSKFHAEDNTLVIWPINPEIIELTLPQLHRYRSDDSWRLPGNTKIIETSRLVLYTARPILISVATGGAVPAVQVQAPRKVRRAEPQELVVLTGRGNGRSQRKPAGQQHVWARFPHAKIRSDSAGDWTRIALVRGYEEKFDRQNPFPQSDLNFNFLNVTCNQLPQKGKEKEEDDDDDDNNNNKQLHSIATVMKESGFSAQLRRVVPGDDVQSLASSAEVPRPQAVHGIIKQHQYSGEKSPSTKKSRMSILFSPMRSHGEKSRTTNERARPELVETKPLREFLEEAQLTIVRYFGVKKTQPTPLWAEVSLSCLLPGIACIFHYSGILNPKHLSDVELGSDGTVARALASHHGDRDSIPGRFTPGFSHVGIVLDDAACQLVFSGYSLFSPLAFQHQSIIIIVATTPPPKAPFTTQARAAMCLCPLLPLFITHRCCRVIILPSPLFPWQRPANYELGAVKGRAHHLIAWLGLASNKVAAGDSNSGVLIAAGCSSTSSSLPPNQRGEGLSWGAVMRCDGLLSGGTAPALTTWVALNWRVVCAGEVLGCGSGVLVEL</sequence>
<protein>
    <submittedName>
        <fullName evidence="1">Uncharacterized protein</fullName>
    </submittedName>
</protein>
<name>A0ABQ9GBW6_9NEOP</name>
<dbReference type="EMBL" id="JARBHB010000014">
    <property type="protein sequence ID" value="KAJ8868561.1"/>
    <property type="molecule type" value="Genomic_DNA"/>
</dbReference>
<evidence type="ECO:0000313" key="1">
    <source>
        <dbReference type="EMBL" id="KAJ8868561.1"/>
    </source>
</evidence>
<reference evidence="1 2" key="1">
    <citation type="submission" date="2023-02" db="EMBL/GenBank/DDBJ databases">
        <title>LHISI_Scaffold_Assembly.</title>
        <authorList>
            <person name="Stuart O.P."/>
            <person name="Cleave R."/>
            <person name="Magrath M.J.L."/>
            <person name="Mikheyev A.S."/>
        </authorList>
    </citation>
    <scope>NUCLEOTIDE SEQUENCE [LARGE SCALE GENOMIC DNA]</scope>
    <source>
        <strain evidence="1">Daus_M_001</strain>
        <tissue evidence="1">Leg muscle</tissue>
    </source>
</reference>